<evidence type="ECO:0000313" key="2">
    <source>
        <dbReference type="EMBL" id="MBD7994466.1"/>
    </source>
</evidence>
<dbReference type="Proteomes" id="UP000609874">
    <property type="component" value="Unassembled WGS sequence"/>
</dbReference>
<comment type="caution">
    <text evidence="2">The sequence shown here is derived from an EMBL/GenBank/DDBJ whole genome shotgun (WGS) entry which is preliminary data.</text>
</comment>
<evidence type="ECO:0000313" key="3">
    <source>
        <dbReference type="Proteomes" id="UP000609874"/>
    </source>
</evidence>
<dbReference type="CDD" id="cd06259">
    <property type="entry name" value="YdcF-like"/>
    <property type="match status" value="1"/>
</dbReference>
<gene>
    <name evidence="2" type="ORF">H9639_04065</name>
</gene>
<organism evidence="2 3">
    <name type="scientific">Arthrobacter gallicola</name>
    <dbReference type="NCBI Taxonomy" id="2762225"/>
    <lineage>
        <taxon>Bacteria</taxon>
        <taxon>Bacillati</taxon>
        <taxon>Actinomycetota</taxon>
        <taxon>Actinomycetes</taxon>
        <taxon>Micrococcales</taxon>
        <taxon>Micrococcaceae</taxon>
        <taxon>Arthrobacter</taxon>
    </lineage>
</organism>
<dbReference type="RefSeq" id="WP_191806792.1">
    <property type="nucleotide sequence ID" value="NZ_JACSQD010000001.1"/>
</dbReference>
<feature type="domain" description="DUF218" evidence="1">
    <location>
        <begin position="53"/>
        <end position="159"/>
    </location>
</feature>
<reference evidence="2 3" key="1">
    <citation type="submission" date="2020-08" db="EMBL/GenBank/DDBJ databases">
        <title>A Genomic Blueprint of the Chicken Gut Microbiome.</title>
        <authorList>
            <person name="Gilroy R."/>
            <person name="Ravi A."/>
            <person name="Getino M."/>
            <person name="Pursley I."/>
            <person name="Horton D.L."/>
            <person name="Alikhan N.-F."/>
            <person name="Baker D."/>
            <person name="Gharbi K."/>
            <person name="Hall N."/>
            <person name="Watson M."/>
            <person name="Adriaenssens E.M."/>
            <person name="Foster-Nyarko E."/>
            <person name="Jarju S."/>
            <person name="Secka A."/>
            <person name="Antonio M."/>
            <person name="Oren A."/>
            <person name="Chaudhuri R."/>
            <person name="La Ragione R.M."/>
            <person name="Hildebrand F."/>
            <person name="Pallen M.J."/>
        </authorList>
    </citation>
    <scope>NUCLEOTIDE SEQUENCE [LARGE SCALE GENOMIC DNA]</scope>
    <source>
        <strain evidence="2 3">Sa2CUA1</strain>
    </source>
</reference>
<name>A0ABR8UPH5_9MICC</name>
<sequence>MSLLRPAAAFRRVFVRIGAAVLCALLVWLFAAANLFLYPQAATEPAGETVSADAIVVLAGAAAERLPVGQQLLRDGYAPVLVLSTTDTPGNANTDFVCEYTTNPAIECFTPSPLTTRAEARSVARLAADNGWDEIIVVTSTYHVVRAEANITQCSAAHITMVASEPTMSPWRWAGRFVEETGGLLAAFLRPACASRIG</sequence>
<dbReference type="InterPro" id="IPR003848">
    <property type="entry name" value="DUF218"/>
</dbReference>
<accession>A0ABR8UPH5</accession>
<keyword evidence="3" id="KW-1185">Reference proteome</keyword>
<dbReference type="Pfam" id="PF02698">
    <property type="entry name" value="DUF218"/>
    <property type="match status" value="1"/>
</dbReference>
<dbReference type="EMBL" id="JACSQD010000001">
    <property type="protein sequence ID" value="MBD7994466.1"/>
    <property type="molecule type" value="Genomic_DNA"/>
</dbReference>
<proteinExistence type="predicted"/>
<evidence type="ECO:0000259" key="1">
    <source>
        <dbReference type="Pfam" id="PF02698"/>
    </source>
</evidence>
<protein>
    <submittedName>
        <fullName evidence="2">YdcF family protein</fullName>
    </submittedName>
</protein>